<evidence type="ECO:0000259" key="2">
    <source>
        <dbReference type="Pfam" id="PF02169"/>
    </source>
</evidence>
<dbReference type="Gene3D" id="3.10.28.20">
    <property type="entry name" value="Acetamidase/Formamidase-like domains"/>
    <property type="match status" value="1"/>
</dbReference>
<organism evidence="3 4">
    <name type="scientific">Breznakibacter xylanolyticus</name>
    <dbReference type="NCBI Taxonomy" id="990"/>
    <lineage>
        <taxon>Bacteria</taxon>
        <taxon>Pseudomonadati</taxon>
        <taxon>Bacteroidota</taxon>
        <taxon>Bacteroidia</taxon>
        <taxon>Marinilabiliales</taxon>
        <taxon>Marinilabiliaceae</taxon>
        <taxon>Breznakibacter</taxon>
    </lineage>
</organism>
<proteinExistence type="predicted"/>
<gene>
    <name evidence="3" type="ORF">LX69_01814</name>
</gene>
<protein>
    <submittedName>
        <fullName evidence="3">LPP20 lipoprotein</fullName>
    </submittedName>
</protein>
<feature type="signal peptide" evidence="1">
    <location>
        <begin position="1"/>
        <end position="21"/>
    </location>
</feature>
<dbReference type="RefSeq" id="WP_111445616.1">
    <property type="nucleotide sequence ID" value="NZ_QKZK01000012.1"/>
</dbReference>
<dbReference type="OrthoDB" id="979116at2"/>
<dbReference type="AlphaFoldDB" id="A0A2W7NJ59"/>
<name>A0A2W7NJ59_9BACT</name>
<feature type="chain" id="PRO_5016084558" evidence="1">
    <location>
        <begin position="22"/>
        <end position="458"/>
    </location>
</feature>
<accession>A0A2W7NJ59</accession>
<evidence type="ECO:0000313" key="3">
    <source>
        <dbReference type="EMBL" id="PZX16744.1"/>
    </source>
</evidence>
<keyword evidence="1" id="KW-0732">Signal</keyword>
<sequence>MRNLSIATLLTMLLLALTAQAARKPSWVKQRPSDSNAYIGIGMAMKKPNDLQHATQARNQALRELSAEIQVTISANSILRQFENNYELKESFESNVQTSVAQTLEGYEVTTWEDKTQYWVMLKLDKDKYELNRHMTLDKARRTAWSSIEAARSATERNNIRTAISHYIGALQAIEKHLQDDLTIKTFDGSINIGTTLYQDIQQLLKQILITPEHTTYTLAFTQQLRQPIKIRAHFGAKADTLRAIHGLPIIFELTRNGGDITNRASTEADGSTTCFINQLSSKRRVQELQIRLDMESLLQNSIQNQSLTNIFFHASAVPQTMVILELNKVKAWFNQSEEVFGGTYHAAFNNQIKSLLSDSYFIFTTHPEDAEYVVFLQTQFIKGDEKIGTGYSVFVVYGSYRITISNNANRTEIFADTIDRIIGMQPGNYDYALKNCRDKLKDQFLQHTLPKLDSVDM</sequence>
<dbReference type="Pfam" id="PF02169">
    <property type="entry name" value="LPP20"/>
    <property type="match status" value="1"/>
</dbReference>
<reference evidence="3 4" key="1">
    <citation type="submission" date="2018-06" db="EMBL/GenBank/DDBJ databases">
        <title>Genomic Encyclopedia of Archaeal and Bacterial Type Strains, Phase II (KMG-II): from individual species to whole genera.</title>
        <authorList>
            <person name="Goeker M."/>
        </authorList>
    </citation>
    <scope>NUCLEOTIDE SEQUENCE [LARGE SCALE GENOMIC DNA]</scope>
    <source>
        <strain evidence="3 4">DSM 6779</strain>
    </source>
</reference>
<dbReference type="InterPro" id="IPR024952">
    <property type="entry name" value="LPP20-like_dom"/>
</dbReference>
<keyword evidence="3" id="KW-0449">Lipoprotein</keyword>
<dbReference type="EMBL" id="QKZK01000012">
    <property type="protein sequence ID" value="PZX16744.1"/>
    <property type="molecule type" value="Genomic_DNA"/>
</dbReference>
<evidence type="ECO:0000313" key="4">
    <source>
        <dbReference type="Proteomes" id="UP000249239"/>
    </source>
</evidence>
<feature type="domain" description="Lipoprotein LPP20-like" evidence="2">
    <location>
        <begin position="25"/>
        <end position="124"/>
    </location>
</feature>
<evidence type="ECO:0000256" key="1">
    <source>
        <dbReference type="SAM" id="SignalP"/>
    </source>
</evidence>
<keyword evidence="4" id="KW-1185">Reference proteome</keyword>
<dbReference type="Proteomes" id="UP000249239">
    <property type="component" value="Unassembled WGS sequence"/>
</dbReference>
<comment type="caution">
    <text evidence="3">The sequence shown here is derived from an EMBL/GenBank/DDBJ whole genome shotgun (WGS) entry which is preliminary data.</text>
</comment>